<protein>
    <submittedName>
        <fullName evidence="7">OadG family protein</fullName>
    </submittedName>
</protein>
<evidence type="ECO:0000256" key="6">
    <source>
        <dbReference type="SAM" id="Phobius"/>
    </source>
</evidence>
<keyword evidence="8" id="KW-1185">Reference proteome</keyword>
<dbReference type="GO" id="GO:0036376">
    <property type="term" value="P:sodium ion export across plasma membrane"/>
    <property type="evidence" value="ECO:0007669"/>
    <property type="project" value="InterPro"/>
</dbReference>
<dbReference type="EMBL" id="JAAGPU010000024">
    <property type="protein sequence ID" value="NEU05666.1"/>
    <property type="molecule type" value="Genomic_DNA"/>
</dbReference>
<feature type="transmembrane region" description="Helical" evidence="6">
    <location>
        <begin position="12"/>
        <end position="34"/>
    </location>
</feature>
<comment type="caution">
    <text evidence="7">The sequence shown here is derived from an EMBL/GenBank/DDBJ whole genome shotgun (WGS) entry which is preliminary data.</text>
</comment>
<keyword evidence="2" id="KW-1003">Cell membrane</keyword>
<proteinExistence type="predicted"/>
<dbReference type="GO" id="GO:0005886">
    <property type="term" value="C:plasma membrane"/>
    <property type="evidence" value="ECO:0007669"/>
    <property type="project" value="UniProtKB-SubCell"/>
</dbReference>
<sequence length="114" mass="12696">MTGSVLEKFIFAVGVSVVAMLIVFAVLIILMFIIKFQNSIFEKRSAKNIEKEKPEDTVIVTKVEENEEVELQDDSEIVAAIIGALSLQLDVPTSGLNIRSIKRVSNSNWNNNSR</sequence>
<evidence type="ECO:0000256" key="5">
    <source>
        <dbReference type="ARBA" id="ARBA00023136"/>
    </source>
</evidence>
<dbReference type="RefSeq" id="WP_199870386.1">
    <property type="nucleotide sequence ID" value="NZ_JAAGPU010000024.1"/>
</dbReference>
<evidence type="ECO:0000313" key="7">
    <source>
        <dbReference type="EMBL" id="NEU05666.1"/>
    </source>
</evidence>
<evidence type="ECO:0000256" key="4">
    <source>
        <dbReference type="ARBA" id="ARBA00022989"/>
    </source>
</evidence>
<dbReference type="AlphaFoldDB" id="A0A6M0H4K2"/>
<reference evidence="7 8" key="1">
    <citation type="submission" date="2020-02" db="EMBL/GenBank/DDBJ databases">
        <title>Genome assembly of a novel Clostridium senegalense strain.</title>
        <authorList>
            <person name="Gupta T.B."/>
            <person name="Jauregui R."/>
            <person name="Maclean P."/>
            <person name="Nawarathana A."/>
            <person name="Brightwell G."/>
        </authorList>
    </citation>
    <scope>NUCLEOTIDE SEQUENCE [LARGE SCALE GENOMIC DNA]</scope>
    <source>
        <strain evidence="7 8">AGRFS4</strain>
    </source>
</reference>
<keyword evidence="4 6" id="KW-1133">Transmembrane helix</keyword>
<dbReference type="Pfam" id="PF04277">
    <property type="entry name" value="OAD_gamma"/>
    <property type="match status" value="1"/>
</dbReference>
<dbReference type="Proteomes" id="UP000481872">
    <property type="component" value="Unassembled WGS sequence"/>
</dbReference>
<gene>
    <name evidence="7" type="ORF">G3M99_12535</name>
</gene>
<keyword evidence="3 6" id="KW-0812">Transmembrane</keyword>
<evidence type="ECO:0000256" key="2">
    <source>
        <dbReference type="ARBA" id="ARBA00022475"/>
    </source>
</evidence>
<evidence type="ECO:0000256" key="1">
    <source>
        <dbReference type="ARBA" id="ARBA00004236"/>
    </source>
</evidence>
<comment type="subcellular location">
    <subcellularLocation>
        <location evidence="1">Cell membrane</location>
    </subcellularLocation>
</comment>
<accession>A0A6M0H4K2</accession>
<keyword evidence="5 6" id="KW-0472">Membrane</keyword>
<dbReference type="GO" id="GO:0015081">
    <property type="term" value="F:sodium ion transmembrane transporter activity"/>
    <property type="evidence" value="ECO:0007669"/>
    <property type="project" value="InterPro"/>
</dbReference>
<evidence type="ECO:0000256" key="3">
    <source>
        <dbReference type="ARBA" id="ARBA00022692"/>
    </source>
</evidence>
<evidence type="ECO:0000313" key="8">
    <source>
        <dbReference type="Proteomes" id="UP000481872"/>
    </source>
</evidence>
<name>A0A6M0H4K2_9CLOT</name>
<dbReference type="InterPro" id="IPR005899">
    <property type="entry name" value="Na_pump_deCOase"/>
</dbReference>
<organism evidence="7 8">
    <name type="scientific">Clostridium senegalense</name>
    <dbReference type="NCBI Taxonomy" id="1465809"/>
    <lineage>
        <taxon>Bacteria</taxon>
        <taxon>Bacillati</taxon>
        <taxon>Bacillota</taxon>
        <taxon>Clostridia</taxon>
        <taxon>Eubacteriales</taxon>
        <taxon>Clostridiaceae</taxon>
        <taxon>Clostridium</taxon>
    </lineage>
</organism>